<accession>A0A068WPD1</accession>
<dbReference type="InterPro" id="IPR000467">
    <property type="entry name" value="G_patch_dom"/>
</dbReference>
<keyword evidence="2" id="KW-0675">Receptor</keyword>
<feature type="domain" description="G-patch" evidence="1">
    <location>
        <begin position="342"/>
        <end position="392"/>
    </location>
</feature>
<dbReference type="EMBL" id="LK028580">
    <property type="protein sequence ID" value="CDS20309.1"/>
    <property type="molecule type" value="Genomic_DNA"/>
</dbReference>
<dbReference type="PANTHER" id="PTHR14390:SF2">
    <property type="entry name" value="G PATCH DOMAIN-CONTAINING PROTEIN 3"/>
    <property type="match status" value="1"/>
</dbReference>
<dbReference type="InterPro" id="IPR040341">
    <property type="entry name" value="GPATCH3"/>
</dbReference>
<sequence>MELTGQNIFLVTDIPTSVKTSDLRRIFSQHVEAGAFACFHYRHRPSSSRVFLTSHSTVDADVLLRALKRHRSRRALKCTALMAIKPAYTRGVLGSFEDSWFTDAKCGNFPPCKLYRVSYAPSHLNSLKELCEFSPPSWMPQGNAGTPISHFISLIRSCQLGSATIRRLKLDFPCFKSNRKYGSVPYFYPGSTGKCDLITDTEVELEKPVLQTESGLILSDPVVADEVAEEWDRFEVLHDDPYDVNRSSKHSLKYESKIELKWEKGGSGLVHYTDEMFWRECGSVRRDEFFGEPSSFDWDINLHQCSDDEGLSFTGPGGLDLDSKQLNQILEESSEDCVEPFLSVYGARIMQNQGWRRGTRLGDPKRKGLLEPLTSEDSYVSTNRSGFGFTVASFRPSLTKDFSQFPSSVYIRSVFDSPEVVSLRSDTAYHETDSRNCQSAIGCQCANREKRLVINNPHSSIGIECVKFHFGGIIGSTHKNVQ</sequence>
<proteinExistence type="predicted"/>
<dbReference type="GO" id="GO:0003676">
    <property type="term" value="F:nucleic acid binding"/>
    <property type="evidence" value="ECO:0007669"/>
    <property type="project" value="InterPro"/>
</dbReference>
<dbReference type="PROSITE" id="PS50174">
    <property type="entry name" value="G_PATCH"/>
    <property type="match status" value="1"/>
</dbReference>
<evidence type="ECO:0000259" key="1">
    <source>
        <dbReference type="PROSITE" id="PS50174"/>
    </source>
</evidence>
<protein>
    <submittedName>
        <fullName evidence="2 4">Nuclear receptor subfamily 0 group B member</fullName>
    </submittedName>
</protein>
<dbReference type="PANTHER" id="PTHR14390">
    <property type="entry name" value="G PATCH DOMAIN CONTAINING PROTEIN 3"/>
    <property type="match status" value="1"/>
</dbReference>
<dbReference type="GO" id="GO:0039536">
    <property type="term" value="P:negative regulation of RIG-I signaling pathway"/>
    <property type="evidence" value="ECO:0007669"/>
    <property type="project" value="InterPro"/>
</dbReference>
<dbReference type="WBParaSite" id="EgrG_000252600">
    <property type="protein sequence ID" value="EgrG_000252600"/>
    <property type="gene ID" value="EgrG_000252600"/>
</dbReference>
<dbReference type="GO" id="GO:0045893">
    <property type="term" value="P:positive regulation of DNA-templated transcription"/>
    <property type="evidence" value="ECO:0007669"/>
    <property type="project" value="TreeGrafter"/>
</dbReference>
<reference evidence="2" key="2">
    <citation type="submission" date="2014-06" db="EMBL/GenBank/DDBJ databases">
        <authorList>
            <person name="Aslett M."/>
        </authorList>
    </citation>
    <scope>NUCLEOTIDE SEQUENCE</scope>
</reference>
<name>A0A068WPD1_ECHGR</name>
<evidence type="ECO:0000313" key="3">
    <source>
        <dbReference type="Proteomes" id="UP000492820"/>
    </source>
</evidence>
<organism evidence="2">
    <name type="scientific">Echinococcus granulosus</name>
    <name type="common">Hydatid tapeworm</name>
    <dbReference type="NCBI Taxonomy" id="6210"/>
    <lineage>
        <taxon>Eukaryota</taxon>
        <taxon>Metazoa</taxon>
        <taxon>Spiralia</taxon>
        <taxon>Lophotrochozoa</taxon>
        <taxon>Platyhelminthes</taxon>
        <taxon>Cestoda</taxon>
        <taxon>Eucestoda</taxon>
        <taxon>Cyclophyllidea</taxon>
        <taxon>Taeniidae</taxon>
        <taxon>Echinococcus</taxon>
        <taxon>Echinococcus granulosus group</taxon>
    </lineage>
</organism>
<dbReference type="GO" id="GO:0032480">
    <property type="term" value="P:negative regulation of type I interferon production"/>
    <property type="evidence" value="ECO:0007669"/>
    <property type="project" value="InterPro"/>
</dbReference>
<reference evidence="4" key="3">
    <citation type="submission" date="2020-10" db="UniProtKB">
        <authorList>
            <consortium name="WormBaseParasite"/>
        </authorList>
    </citation>
    <scope>IDENTIFICATION</scope>
</reference>
<gene>
    <name evidence="4" type="primary">EGR_05344</name>
    <name evidence="2" type="ORF">EgrG_000252600</name>
</gene>
<dbReference type="AlphaFoldDB" id="A0A068WPD1"/>
<dbReference type="OrthoDB" id="5842926at2759"/>
<reference evidence="2 3" key="1">
    <citation type="journal article" date="2013" name="Nature">
        <title>The genomes of four tapeworm species reveal adaptations to parasitism.</title>
        <authorList>
            <person name="Tsai I.J."/>
            <person name="Zarowiecki M."/>
            <person name="Holroyd N."/>
            <person name="Garciarrubio A."/>
            <person name="Sanchez-Flores A."/>
            <person name="Brooks K.L."/>
            <person name="Tracey A."/>
            <person name="Bobes R.J."/>
            <person name="Fragoso G."/>
            <person name="Sciutto E."/>
            <person name="Aslett M."/>
            <person name="Beasley H."/>
            <person name="Bennett H.M."/>
            <person name="Cai J."/>
            <person name="Camicia F."/>
            <person name="Clark R."/>
            <person name="Cucher M."/>
            <person name="De Silva N."/>
            <person name="Day T.A."/>
            <person name="Deplazes P."/>
            <person name="Estrada K."/>
            <person name="Fernandez C."/>
            <person name="Holland P.W."/>
            <person name="Hou J."/>
            <person name="Hu S."/>
            <person name="Huckvale T."/>
            <person name="Hung S.S."/>
            <person name="Kamenetzky L."/>
            <person name="Keane J.A."/>
            <person name="Kiss F."/>
            <person name="Koziol U."/>
            <person name="Lambert O."/>
            <person name="Liu K."/>
            <person name="Luo X."/>
            <person name="Luo Y."/>
            <person name="Macchiaroli N."/>
            <person name="Nichol S."/>
            <person name="Paps J."/>
            <person name="Parkinson J."/>
            <person name="Pouchkina-Stantcheva N."/>
            <person name="Riddiford N."/>
            <person name="Rosenzvit M."/>
            <person name="Salinas G."/>
            <person name="Wasmuth J.D."/>
            <person name="Zamanian M."/>
            <person name="Zheng Y."/>
            <person name="Cai X."/>
            <person name="Soberon X."/>
            <person name="Olson P.D."/>
            <person name="Laclette J.P."/>
            <person name="Brehm K."/>
            <person name="Berriman M."/>
            <person name="Garciarrubio A."/>
            <person name="Bobes R.J."/>
            <person name="Fragoso G."/>
            <person name="Sanchez-Flores A."/>
            <person name="Estrada K."/>
            <person name="Cevallos M.A."/>
            <person name="Morett E."/>
            <person name="Gonzalez V."/>
            <person name="Portillo T."/>
            <person name="Ochoa-Leyva A."/>
            <person name="Jose M.V."/>
            <person name="Sciutto E."/>
            <person name="Landa A."/>
            <person name="Jimenez L."/>
            <person name="Valdes V."/>
            <person name="Carrero J.C."/>
            <person name="Larralde C."/>
            <person name="Morales-Montor J."/>
            <person name="Limon-Lason J."/>
            <person name="Soberon X."/>
            <person name="Laclette J.P."/>
        </authorList>
    </citation>
    <scope>NUCLEOTIDE SEQUENCE [LARGE SCALE GENOMIC DNA]</scope>
</reference>
<evidence type="ECO:0000313" key="2">
    <source>
        <dbReference type="EMBL" id="CDS20309.1"/>
    </source>
</evidence>
<dbReference type="Proteomes" id="UP000492820">
    <property type="component" value="Unassembled WGS sequence"/>
</dbReference>
<evidence type="ECO:0000313" key="4">
    <source>
        <dbReference type="WBParaSite" id="EgrG_000252600"/>
    </source>
</evidence>